<keyword evidence="2" id="KW-0812">Transmembrane</keyword>
<feature type="transmembrane region" description="Helical" evidence="2">
    <location>
        <begin position="276"/>
        <end position="300"/>
    </location>
</feature>
<evidence type="ECO:0000313" key="5">
    <source>
        <dbReference type="Proteomes" id="UP001303046"/>
    </source>
</evidence>
<evidence type="ECO:0000313" key="4">
    <source>
        <dbReference type="EMBL" id="KAK6758374.1"/>
    </source>
</evidence>
<feature type="compositionally biased region" description="Low complexity" evidence="1">
    <location>
        <begin position="206"/>
        <end position="216"/>
    </location>
</feature>
<organism evidence="4 5">
    <name type="scientific">Necator americanus</name>
    <name type="common">Human hookworm</name>
    <dbReference type="NCBI Taxonomy" id="51031"/>
    <lineage>
        <taxon>Eukaryota</taxon>
        <taxon>Metazoa</taxon>
        <taxon>Ecdysozoa</taxon>
        <taxon>Nematoda</taxon>
        <taxon>Chromadorea</taxon>
        <taxon>Rhabditida</taxon>
        <taxon>Rhabditina</taxon>
        <taxon>Rhabditomorpha</taxon>
        <taxon>Strongyloidea</taxon>
        <taxon>Ancylostomatidae</taxon>
        <taxon>Bunostominae</taxon>
        <taxon>Necator</taxon>
    </lineage>
</organism>
<keyword evidence="3" id="KW-0732">Signal</keyword>
<feature type="compositionally biased region" description="Polar residues" evidence="1">
    <location>
        <begin position="133"/>
        <end position="172"/>
    </location>
</feature>
<name>A0ABR1E6N7_NECAM</name>
<comment type="caution">
    <text evidence="4">The sequence shown here is derived from an EMBL/GenBank/DDBJ whole genome shotgun (WGS) entry which is preliminary data.</text>
</comment>
<accession>A0ABR1E6N7</accession>
<evidence type="ECO:0000256" key="3">
    <source>
        <dbReference type="SAM" id="SignalP"/>
    </source>
</evidence>
<proteinExistence type="predicted"/>
<keyword evidence="5" id="KW-1185">Reference proteome</keyword>
<keyword evidence="2" id="KW-1133">Transmembrane helix</keyword>
<reference evidence="4 5" key="1">
    <citation type="submission" date="2023-08" db="EMBL/GenBank/DDBJ databases">
        <title>A Necator americanus chromosomal reference genome.</title>
        <authorList>
            <person name="Ilik V."/>
            <person name="Petrzelkova K.J."/>
            <person name="Pardy F."/>
            <person name="Fuh T."/>
            <person name="Niatou-Singa F.S."/>
            <person name="Gouil Q."/>
            <person name="Baker L."/>
            <person name="Ritchie M.E."/>
            <person name="Jex A.R."/>
            <person name="Gazzola D."/>
            <person name="Li H."/>
            <person name="Toshio Fujiwara R."/>
            <person name="Zhan B."/>
            <person name="Aroian R.V."/>
            <person name="Pafco B."/>
            <person name="Schwarz E.M."/>
        </authorList>
    </citation>
    <scope>NUCLEOTIDE SEQUENCE [LARGE SCALE GENOMIC DNA]</scope>
    <source>
        <strain evidence="4 5">Aroian</strain>
        <tissue evidence="4">Whole animal</tissue>
    </source>
</reference>
<feature type="compositionally biased region" description="Polar residues" evidence="1">
    <location>
        <begin position="241"/>
        <end position="258"/>
    </location>
</feature>
<feature type="signal peptide" evidence="3">
    <location>
        <begin position="1"/>
        <end position="25"/>
    </location>
</feature>
<evidence type="ECO:0000256" key="2">
    <source>
        <dbReference type="SAM" id="Phobius"/>
    </source>
</evidence>
<dbReference type="EMBL" id="JAVFWL010000005">
    <property type="protein sequence ID" value="KAK6758374.1"/>
    <property type="molecule type" value="Genomic_DNA"/>
</dbReference>
<feature type="region of interest" description="Disordered" evidence="1">
    <location>
        <begin position="315"/>
        <end position="338"/>
    </location>
</feature>
<feature type="region of interest" description="Disordered" evidence="1">
    <location>
        <begin position="131"/>
        <end position="266"/>
    </location>
</feature>
<feature type="compositionally biased region" description="Pro residues" evidence="1">
    <location>
        <begin position="181"/>
        <end position="192"/>
    </location>
</feature>
<sequence>MRWEACRIQLSLIVIVANILLLVESLKCLSGFEGSVIKVVEQNDASKFWMCAYETMVPCDFKEKPRTPNFRAAELKAKVTSCFGQRNRAICYCSSDFCNQNYTVFLKKWIHSHVSNQTLFNCVKEHIEEKANDQNLRQSSTSRSIPVAISSSPHTHPRSAKSSTALSQTSPHSKPLRTSTRPPPSSRQPPPTTTRLTHTTPRKTVQHNTTTTSGTKKTTRRPAQTTGTPKKRTTNDKSGDGENTNQTPDSNFANSGKSGQRPIDYEPFDRRKSDTLIFVIIAVGAAILVCLIAPAVIYVVKNRKVQKKDLMRARRGRRFAKQGRSPANMRKPGSVRKQ</sequence>
<keyword evidence="2" id="KW-0472">Membrane</keyword>
<feature type="chain" id="PRO_5047089114" evidence="3">
    <location>
        <begin position="26"/>
        <end position="338"/>
    </location>
</feature>
<dbReference type="Proteomes" id="UP001303046">
    <property type="component" value="Unassembled WGS sequence"/>
</dbReference>
<evidence type="ECO:0000256" key="1">
    <source>
        <dbReference type="SAM" id="MobiDB-lite"/>
    </source>
</evidence>
<gene>
    <name evidence="4" type="primary">Necator_chrV.g20703</name>
    <name evidence="4" type="ORF">RB195_015910</name>
</gene>
<protein>
    <submittedName>
        <fullName evidence="4">Uncharacterized protein</fullName>
    </submittedName>
</protein>